<dbReference type="Gene3D" id="1.10.510.10">
    <property type="entry name" value="Transferase(Phosphotransferase) domain 1"/>
    <property type="match status" value="1"/>
</dbReference>
<feature type="compositionally biased region" description="Polar residues" evidence="6">
    <location>
        <begin position="340"/>
        <end position="351"/>
    </location>
</feature>
<dbReference type="InterPro" id="IPR011009">
    <property type="entry name" value="Kinase-like_dom_sf"/>
</dbReference>
<gene>
    <name evidence="8" type="ORF">ANN_02460</name>
</gene>
<feature type="compositionally biased region" description="Basic and acidic residues" evidence="6">
    <location>
        <begin position="285"/>
        <end position="294"/>
    </location>
</feature>
<dbReference type="Pfam" id="PF00069">
    <property type="entry name" value="Pkinase"/>
    <property type="match status" value="1"/>
</dbReference>
<feature type="region of interest" description="Disordered" evidence="6">
    <location>
        <begin position="241"/>
        <end position="294"/>
    </location>
</feature>
<keyword evidence="5" id="KW-0067">ATP-binding</keyword>
<dbReference type="PANTHER" id="PTHR24355">
    <property type="entry name" value="G PROTEIN-COUPLED RECEPTOR KINASE/RIBOSOMAL PROTEIN S6 KINASE"/>
    <property type="match status" value="1"/>
</dbReference>
<evidence type="ECO:0000256" key="4">
    <source>
        <dbReference type="ARBA" id="ARBA00022777"/>
    </source>
</evidence>
<protein>
    <recommendedName>
        <fullName evidence="7">Protein kinase domain-containing protein</fullName>
    </recommendedName>
</protein>
<feature type="non-terminal residue" evidence="8">
    <location>
        <position position="1"/>
    </location>
</feature>
<evidence type="ECO:0000256" key="1">
    <source>
        <dbReference type="ARBA" id="ARBA00022527"/>
    </source>
</evidence>
<keyword evidence="4" id="KW-0418">Kinase</keyword>
<dbReference type="SUPFAM" id="SSF56112">
    <property type="entry name" value="Protein kinase-like (PK-like)"/>
    <property type="match status" value="1"/>
</dbReference>
<keyword evidence="2" id="KW-0808">Transferase</keyword>
<evidence type="ECO:0000256" key="5">
    <source>
        <dbReference type="ARBA" id="ARBA00022840"/>
    </source>
</evidence>
<evidence type="ECO:0000256" key="3">
    <source>
        <dbReference type="ARBA" id="ARBA00022741"/>
    </source>
</evidence>
<dbReference type="SMART" id="SM00220">
    <property type="entry name" value="S_TKc"/>
    <property type="match status" value="1"/>
</dbReference>
<dbReference type="EMBL" id="JAJSOF020000001">
    <property type="protein sequence ID" value="KAJ4451024.1"/>
    <property type="molecule type" value="Genomic_DNA"/>
</dbReference>
<comment type="caution">
    <text evidence="8">The sequence shown here is derived from an EMBL/GenBank/DDBJ whole genome shotgun (WGS) entry which is preliminary data.</text>
</comment>
<reference evidence="8 9" key="1">
    <citation type="journal article" date="2022" name="Allergy">
        <title>Genome assembly and annotation of Periplaneta americana reveal a comprehensive cockroach allergen profile.</title>
        <authorList>
            <person name="Wang L."/>
            <person name="Xiong Q."/>
            <person name="Saelim N."/>
            <person name="Wang L."/>
            <person name="Nong W."/>
            <person name="Wan A.T."/>
            <person name="Shi M."/>
            <person name="Liu X."/>
            <person name="Cao Q."/>
            <person name="Hui J.H.L."/>
            <person name="Sookrung N."/>
            <person name="Leung T.F."/>
            <person name="Tungtrongchitr A."/>
            <person name="Tsui S.K.W."/>
        </authorList>
    </citation>
    <scope>NUCLEOTIDE SEQUENCE [LARGE SCALE GENOMIC DNA]</scope>
    <source>
        <strain evidence="8">PWHHKU_190912</strain>
    </source>
</reference>
<organism evidence="8 9">
    <name type="scientific">Periplaneta americana</name>
    <name type="common">American cockroach</name>
    <name type="synonym">Blatta americana</name>
    <dbReference type="NCBI Taxonomy" id="6978"/>
    <lineage>
        <taxon>Eukaryota</taxon>
        <taxon>Metazoa</taxon>
        <taxon>Ecdysozoa</taxon>
        <taxon>Arthropoda</taxon>
        <taxon>Hexapoda</taxon>
        <taxon>Insecta</taxon>
        <taxon>Pterygota</taxon>
        <taxon>Neoptera</taxon>
        <taxon>Polyneoptera</taxon>
        <taxon>Dictyoptera</taxon>
        <taxon>Blattodea</taxon>
        <taxon>Blattoidea</taxon>
        <taxon>Blattidae</taxon>
        <taxon>Blattinae</taxon>
        <taxon>Periplaneta</taxon>
    </lineage>
</organism>
<sequence>HAHITDFNIATVLENGQLATSMSGTKPYMAPEIFECAADECVGYGFPVDWWSLGVVAYEMFYGARPFDIHSATSVSEVRALFAAGAVYPRSSRASPGFVDLIDRLLCVRPGGRISSLEELRNVQCLHDINLEAVLEKRVKPSFTPPHDHLNCDPTFELEEMIVETRPLHKKKKRLAKQRSLREIQGSPSADLDGSGELMTERYIQHLPQFRVYNRERELARREREQKETAWEEELLEAMRASDPIGPTRTCSEDHESLSESASIASSDRAADSLKGQKRTVASEYSKHEGESKNKHCISTMATNVDEAVKTGFVCSFMKADQVERRHSDHTHTKEVLPQGRNTFTQSTITSSRDRMPQSKSQNKYDILTNKTNQYDSASPLQEADHCRSCPKLNNIEQSLPSPKSSSKLFCSHNINQESVTNKSRKKYSSMPKSVLSLDETSHKCQITDAKSTNHVCVQSHSSDSTGTQGLAFKTPCDTTHERRKDVRDDCKEHVQHRKGSNSLMQDRDCQNSNVVRKQNTDFVSKRSLNLT</sequence>
<feature type="region of interest" description="Disordered" evidence="6">
    <location>
        <begin position="174"/>
        <end position="195"/>
    </location>
</feature>
<accession>A0ABQ8TZT8</accession>
<evidence type="ECO:0000256" key="6">
    <source>
        <dbReference type="SAM" id="MobiDB-lite"/>
    </source>
</evidence>
<evidence type="ECO:0000313" key="9">
    <source>
        <dbReference type="Proteomes" id="UP001148838"/>
    </source>
</evidence>
<evidence type="ECO:0000259" key="7">
    <source>
        <dbReference type="PROSITE" id="PS50011"/>
    </source>
</evidence>
<keyword evidence="1" id="KW-0723">Serine/threonine-protein kinase</keyword>
<dbReference type="InterPro" id="IPR000719">
    <property type="entry name" value="Prot_kinase_dom"/>
</dbReference>
<proteinExistence type="predicted"/>
<feature type="region of interest" description="Disordered" evidence="6">
    <location>
        <begin position="340"/>
        <end position="362"/>
    </location>
</feature>
<name>A0ABQ8TZT8_PERAM</name>
<feature type="compositionally biased region" description="Low complexity" evidence="6">
    <location>
        <begin position="259"/>
        <end position="268"/>
    </location>
</feature>
<dbReference type="PROSITE" id="PS50011">
    <property type="entry name" value="PROTEIN_KINASE_DOM"/>
    <property type="match status" value="1"/>
</dbReference>
<feature type="domain" description="Protein kinase" evidence="7">
    <location>
        <begin position="1"/>
        <end position="130"/>
    </location>
</feature>
<dbReference type="PANTHER" id="PTHR24355:SF30">
    <property type="entry name" value="SERINE_THREONINE-PROTEIN KINASE 32B ISOFORM X1"/>
    <property type="match status" value="1"/>
</dbReference>
<dbReference type="Proteomes" id="UP001148838">
    <property type="component" value="Unassembled WGS sequence"/>
</dbReference>
<evidence type="ECO:0000256" key="2">
    <source>
        <dbReference type="ARBA" id="ARBA00022679"/>
    </source>
</evidence>
<keyword evidence="3" id="KW-0547">Nucleotide-binding</keyword>
<keyword evidence="9" id="KW-1185">Reference proteome</keyword>
<evidence type="ECO:0000313" key="8">
    <source>
        <dbReference type="EMBL" id="KAJ4451024.1"/>
    </source>
</evidence>